<dbReference type="Gene3D" id="3.40.800.20">
    <property type="entry name" value="Histone deacetylase domain"/>
    <property type="match status" value="1"/>
</dbReference>
<evidence type="ECO:0000313" key="18">
    <source>
        <dbReference type="Proteomes" id="UP000026960"/>
    </source>
</evidence>
<comment type="subcellular location">
    <subcellularLocation>
        <location evidence="2">Nucleus</location>
    </subcellularLocation>
</comment>
<dbReference type="CDD" id="cd09992">
    <property type="entry name" value="HDAC_classII"/>
    <property type="match status" value="1"/>
</dbReference>
<dbReference type="GO" id="GO:0040029">
    <property type="term" value="P:epigenetic regulation of gene expression"/>
    <property type="evidence" value="ECO:0007669"/>
    <property type="project" value="TreeGrafter"/>
</dbReference>
<dbReference type="Proteomes" id="UP000026960">
    <property type="component" value="Chromosome 7"/>
</dbReference>
<keyword evidence="12" id="KW-0804">Transcription</keyword>
<organism evidence="17">
    <name type="scientific">Oryza barthii</name>
    <dbReference type="NCBI Taxonomy" id="65489"/>
    <lineage>
        <taxon>Eukaryota</taxon>
        <taxon>Viridiplantae</taxon>
        <taxon>Streptophyta</taxon>
        <taxon>Embryophyta</taxon>
        <taxon>Tracheophyta</taxon>
        <taxon>Spermatophyta</taxon>
        <taxon>Magnoliopsida</taxon>
        <taxon>Liliopsida</taxon>
        <taxon>Poales</taxon>
        <taxon>Poaceae</taxon>
        <taxon>BOP clade</taxon>
        <taxon>Oryzoideae</taxon>
        <taxon>Oryzeae</taxon>
        <taxon>Oryzinae</taxon>
        <taxon>Oryza</taxon>
    </lineage>
</organism>
<dbReference type="GO" id="GO:0000118">
    <property type="term" value="C:histone deacetylase complex"/>
    <property type="evidence" value="ECO:0007669"/>
    <property type="project" value="TreeGrafter"/>
</dbReference>
<proteinExistence type="inferred from homology"/>
<keyword evidence="13" id="KW-0539">Nucleus</keyword>
<dbReference type="Pfam" id="PF00850">
    <property type="entry name" value="Hist_deacetyl"/>
    <property type="match status" value="1"/>
</dbReference>
<evidence type="ECO:0000256" key="6">
    <source>
        <dbReference type="ARBA" id="ARBA00022723"/>
    </source>
</evidence>
<keyword evidence="11" id="KW-0805">Transcription regulation</keyword>
<dbReference type="InterPro" id="IPR000286">
    <property type="entry name" value="HDACs"/>
</dbReference>
<comment type="catalytic activity">
    <reaction evidence="14">
        <text>N(6)-acetyl-L-lysyl-[histone] + H2O = L-lysyl-[histone] + acetate</text>
        <dbReference type="Rhea" id="RHEA:58196"/>
        <dbReference type="Rhea" id="RHEA-COMP:9845"/>
        <dbReference type="Rhea" id="RHEA-COMP:11338"/>
        <dbReference type="ChEBI" id="CHEBI:15377"/>
        <dbReference type="ChEBI" id="CHEBI:29969"/>
        <dbReference type="ChEBI" id="CHEBI:30089"/>
        <dbReference type="ChEBI" id="CHEBI:61930"/>
        <dbReference type="EC" id="3.5.1.98"/>
    </reaction>
    <physiologicalReaction direction="left-to-right" evidence="14">
        <dbReference type="Rhea" id="RHEA:58197"/>
    </physiologicalReaction>
</comment>
<keyword evidence="6" id="KW-0479">Metal-binding</keyword>
<evidence type="ECO:0000256" key="15">
    <source>
        <dbReference type="SAM" id="MobiDB-lite"/>
    </source>
</evidence>
<keyword evidence="9" id="KW-0862">Zinc</keyword>
<keyword evidence="18" id="KW-1185">Reference proteome</keyword>
<evidence type="ECO:0000256" key="3">
    <source>
        <dbReference type="ARBA" id="ARBA00007738"/>
    </source>
</evidence>
<evidence type="ECO:0000259" key="16">
    <source>
        <dbReference type="PROSITE" id="PS01358"/>
    </source>
</evidence>
<evidence type="ECO:0000256" key="5">
    <source>
        <dbReference type="ARBA" id="ARBA00022491"/>
    </source>
</evidence>
<evidence type="ECO:0000256" key="4">
    <source>
        <dbReference type="ARBA" id="ARBA00012111"/>
    </source>
</evidence>
<keyword evidence="7" id="KW-0863">Zinc-finger</keyword>
<evidence type="ECO:0000256" key="11">
    <source>
        <dbReference type="ARBA" id="ARBA00023015"/>
    </source>
</evidence>
<feature type="region of interest" description="Disordered" evidence="15">
    <location>
        <begin position="131"/>
        <end position="172"/>
    </location>
</feature>
<comment type="cofactor">
    <cofactor evidence="1">
        <name>Zn(2+)</name>
        <dbReference type="ChEBI" id="CHEBI:29105"/>
    </cofactor>
</comment>
<dbReference type="InterPro" id="IPR023801">
    <property type="entry name" value="His_deacetylse_dom"/>
</dbReference>
<keyword evidence="8" id="KW-0378">Hydrolase</keyword>
<dbReference type="InterPro" id="IPR037138">
    <property type="entry name" value="His_deacetylse_dom_sf"/>
</dbReference>
<evidence type="ECO:0000256" key="10">
    <source>
        <dbReference type="ARBA" id="ARBA00022853"/>
    </source>
</evidence>
<dbReference type="EC" id="3.5.1.98" evidence="4"/>
<keyword evidence="5" id="KW-0678">Repressor</keyword>
<evidence type="ECO:0000256" key="13">
    <source>
        <dbReference type="ARBA" id="ARBA00023242"/>
    </source>
</evidence>
<dbReference type="InterPro" id="IPR023696">
    <property type="entry name" value="Ureohydrolase_dom_sf"/>
</dbReference>
<dbReference type="Gramene" id="OBART07G04070.1">
    <property type="protein sequence ID" value="OBART07G04070.1"/>
    <property type="gene ID" value="OBART07G04070"/>
</dbReference>
<protein>
    <recommendedName>
        <fullName evidence="4">histone deacetylase</fullName>
        <ecNumber evidence="4">3.5.1.98</ecNumber>
    </recommendedName>
</protein>
<feature type="region of interest" description="Disordered" evidence="15">
    <location>
        <begin position="236"/>
        <end position="256"/>
    </location>
</feature>
<sequence>MASRTAQTSFGFRAITLLDLHETNHYYYVEFPSPRFPCDDLFRARDNSPPPWLGFDPRAARAGTTRDGASRDGPTRAEHEAHEPLFTVIPWPRRAPPKIQSREASAAAAAGIALQIALHALMASDMRSLNSQKGQSCGVSDQACHSKSKSGNDGKPSHAKANGVSSLSGSHNDEKILKENSGACNLNSDHANPLSVDGTKVSTARSELIDSSGHDGCLHVKNESCMACDDLLQESDKEQPGGTLEDLFSFNDEEDDDSDWEPSARLALSRWFCLNCTVPNMEGFTHCQNCDELKGSVVVGYDAFKAHLAQAALLSADAALPSVSTAVGFDERMLLHSEIEIKPNPHPERPDRLRAIAASLASAGIFPSKCVMVPPREITKEELLRVHTSDHIDSVEQTKNMLYSYFTSDTYANGHSACAAKLAAGICADLANLIVSGRVRNGFAMVRPPGHHAGVKQAMGFCLHNNAAVAALAAQRAGAKKVLIVDWDVHHGNGTQEIFDGDNSVLYISLHRHEDGSFYPGTGAAHEVGVMDGQGFSVNIPWSRGGVGDNDYIFAFKHVVLPIAAEFAPDITIISAGFDAARGDPLGCCDVTPAGYSRMASMLTACSQGKLLVILEGGYNLRSISSSATEVVKVLLGDSPVYDTDATEPSEEGIQTVLQVLSIQQQFWPVLVPSFASVLALQRSVFSRYTTEVNKMKRKHAGGAGPFWWKWGSKRLLYEVLFEGRCLRKTKDTGKEKLNDEAEP</sequence>
<comment type="similarity">
    <text evidence="3">Belongs to the histone deacetylase family. HD type 2 subfamily.</text>
</comment>
<feature type="compositionally biased region" description="Polar residues" evidence="15">
    <location>
        <begin position="131"/>
        <end position="149"/>
    </location>
</feature>
<dbReference type="InterPro" id="IPR001876">
    <property type="entry name" value="Znf_RanBP2"/>
</dbReference>
<evidence type="ECO:0000256" key="8">
    <source>
        <dbReference type="ARBA" id="ARBA00022801"/>
    </source>
</evidence>
<evidence type="ECO:0000256" key="9">
    <source>
        <dbReference type="ARBA" id="ARBA00022833"/>
    </source>
</evidence>
<dbReference type="SUPFAM" id="SSF52768">
    <property type="entry name" value="Arginase/deacetylase"/>
    <property type="match status" value="1"/>
</dbReference>
<evidence type="ECO:0000256" key="1">
    <source>
        <dbReference type="ARBA" id="ARBA00001947"/>
    </source>
</evidence>
<feature type="domain" description="RanBP2-type" evidence="16">
    <location>
        <begin position="271"/>
        <end position="290"/>
    </location>
</feature>
<evidence type="ECO:0000256" key="2">
    <source>
        <dbReference type="ARBA" id="ARBA00004123"/>
    </source>
</evidence>
<reference evidence="17" key="1">
    <citation type="journal article" date="2009" name="Rice">
        <title>De Novo Next Generation Sequencing of Plant Genomes.</title>
        <authorList>
            <person name="Rounsley S."/>
            <person name="Marri P.R."/>
            <person name="Yu Y."/>
            <person name="He R."/>
            <person name="Sisneros N."/>
            <person name="Goicoechea J.L."/>
            <person name="Lee S.J."/>
            <person name="Angelova A."/>
            <person name="Kudrna D."/>
            <person name="Luo M."/>
            <person name="Affourtit J."/>
            <person name="Desany B."/>
            <person name="Knight J."/>
            <person name="Niazi F."/>
            <person name="Egholm M."/>
            <person name="Wing R.A."/>
        </authorList>
    </citation>
    <scope>NUCLEOTIDE SEQUENCE [LARGE SCALE GENOMIC DNA]</scope>
    <source>
        <strain evidence="17">cv. IRGC 105608</strain>
    </source>
</reference>
<evidence type="ECO:0000256" key="12">
    <source>
        <dbReference type="ARBA" id="ARBA00023163"/>
    </source>
</evidence>
<accession>A0A0D3GMM2</accession>
<dbReference type="PRINTS" id="PR01270">
    <property type="entry name" value="HDASUPER"/>
</dbReference>
<dbReference type="FunFam" id="3.40.800.20:FF:000014">
    <property type="entry name" value="Histone deacetylase 15"/>
    <property type="match status" value="1"/>
</dbReference>
<name>A0A0D3GMM2_9ORYZ</name>
<dbReference type="GO" id="GO:0005737">
    <property type="term" value="C:cytoplasm"/>
    <property type="evidence" value="ECO:0007669"/>
    <property type="project" value="UniProtKB-ARBA"/>
</dbReference>
<evidence type="ECO:0000256" key="7">
    <source>
        <dbReference type="ARBA" id="ARBA00022771"/>
    </source>
</evidence>
<dbReference type="eggNOG" id="KOG1343">
    <property type="taxonomic scope" value="Eukaryota"/>
</dbReference>
<evidence type="ECO:0000313" key="17">
    <source>
        <dbReference type="EnsemblPlants" id="OBART07G04070.1"/>
    </source>
</evidence>
<dbReference type="GO" id="GO:0008270">
    <property type="term" value="F:zinc ion binding"/>
    <property type="evidence" value="ECO:0007669"/>
    <property type="project" value="UniProtKB-KW"/>
</dbReference>
<keyword evidence="10" id="KW-0156">Chromatin regulator</keyword>
<dbReference type="GO" id="GO:0141221">
    <property type="term" value="F:histone deacetylase activity, hydrolytic mechanism"/>
    <property type="evidence" value="ECO:0007669"/>
    <property type="project" value="UniProtKB-EC"/>
</dbReference>
<feature type="region of interest" description="Disordered" evidence="15">
    <location>
        <begin position="52"/>
        <end position="77"/>
    </location>
</feature>
<dbReference type="GO" id="GO:0050793">
    <property type="term" value="P:regulation of developmental process"/>
    <property type="evidence" value="ECO:0007669"/>
    <property type="project" value="UniProtKB-ARBA"/>
</dbReference>
<feature type="compositionally biased region" description="Basic and acidic residues" evidence="15">
    <location>
        <begin position="68"/>
        <end position="77"/>
    </location>
</feature>
<reference evidence="17" key="2">
    <citation type="submission" date="2015-03" db="UniProtKB">
        <authorList>
            <consortium name="EnsemblPlants"/>
        </authorList>
    </citation>
    <scope>IDENTIFICATION</scope>
</reference>
<dbReference type="PaxDb" id="65489-OBART07G04070.1"/>
<dbReference type="PROSITE" id="PS01358">
    <property type="entry name" value="ZF_RANBP2_1"/>
    <property type="match status" value="1"/>
</dbReference>
<dbReference type="PANTHER" id="PTHR10625">
    <property type="entry name" value="HISTONE DEACETYLASE HDAC1-RELATED"/>
    <property type="match status" value="1"/>
</dbReference>
<dbReference type="PANTHER" id="PTHR10625:SF5">
    <property type="entry name" value="HISTONE DEACETYLASE"/>
    <property type="match status" value="1"/>
</dbReference>
<dbReference type="STRING" id="65489.A0A0D3GMM2"/>
<dbReference type="EnsemblPlants" id="OBART07G04070.1">
    <property type="protein sequence ID" value="OBART07G04070.1"/>
    <property type="gene ID" value="OBART07G04070"/>
</dbReference>
<dbReference type="AlphaFoldDB" id="A0A0D3GMM2"/>
<evidence type="ECO:0000256" key="14">
    <source>
        <dbReference type="ARBA" id="ARBA00049416"/>
    </source>
</evidence>